<protein>
    <submittedName>
        <fullName evidence="1">Uncharacterized protein</fullName>
    </submittedName>
</protein>
<comment type="caution">
    <text evidence="1">The sequence shown here is derived from an EMBL/GenBank/DDBJ whole genome shotgun (WGS) entry which is preliminary data.</text>
</comment>
<dbReference type="EMBL" id="LAZR01041546">
    <property type="protein sequence ID" value="KKL11703.1"/>
    <property type="molecule type" value="Genomic_DNA"/>
</dbReference>
<proteinExistence type="predicted"/>
<organism evidence="1">
    <name type="scientific">marine sediment metagenome</name>
    <dbReference type="NCBI Taxonomy" id="412755"/>
    <lineage>
        <taxon>unclassified sequences</taxon>
        <taxon>metagenomes</taxon>
        <taxon>ecological metagenomes</taxon>
    </lineage>
</organism>
<evidence type="ECO:0000313" key="1">
    <source>
        <dbReference type="EMBL" id="KKL11703.1"/>
    </source>
</evidence>
<sequence>MMPTADVLSATRVIEQLVLEKKAAADAFNAEIRTRSALLFALALDAADEKGKVRLSNPAVDAGATVESVDVKILKAGSVVLTVTLKAPPTEEGDE</sequence>
<dbReference type="AlphaFoldDB" id="A0A0F9DI94"/>
<name>A0A0F9DI94_9ZZZZ</name>
<reference evidence="1" key="1">
    <citation type="journal article" date="2015" name="Nature">
        <title>Complex archaea that bridge the gap between prokaryotes and eukaryotes.</title>
        <authorList>
            <person name="Spang A."/>
            <person name="Saw J.H."/>
            <person name="Jorgensen S.L."/>
            <person name="Zaremba-Niedzwiedzka K."/>
            <person name="Martijn J."/>
            <person name="Lind A.E."/>
            <person name="van Eijk R."/>
            <person name="Schleper C."/>
            <person name="Guy L."/>
            <person name="Ettema T.J."/>
        </authorList>
    </citation>
    <scope>NUCLEOTIDE SEQUENCE</scope>
</reference>
<gene>
    <name evidence="1" type="ORF">LCGC14_2543110</name>
</gene>
<accession>A0A0F9DI94</accession>